<dbReference type="EMBL" id="GBRH01190484">
    <property type="protein sequence ID" value="JAE07412.1"/>
    <property type="molecule type" value="Transcribed_RNA"/>
</dbReference>
<accession>A0A0A9F4Z2</accession>
<name>A0A0A9F4Z2_ARUDO</name>
<protein>
    <submittedName>
        <fullName evidence="1">Replication factor C 40 kDa, putative</fullName>
    </submittedName>
</protein>
<sequence length="38" mass="4425">MRQALNDLQGAFSGFCFVNQENMFKVHPQLHHMQCLFG</sequence>
<dbReference type="AlphaFoldDB" id="A0A0A9F4Z2"/>
<reference evidence="1" key="1">
    <citation type="submission" date="2014-09" db="EMBL/GenBank/DDBJ databases">
        <authorList>
            <person name="Magalhaes I.L.F."/>
            <person name="Oliveira U."/>
            <person name="Santos F.R."/>
            <person name="Vidigal T.H.D.A."/>
            <person name="Brescovit A.D."/>
            <person name="Santos A.J."/>
        </authorList>
    </citation>
    <scope>NUCLEOTIDE SEQUENCE</scope>
    <source>
        <tissue evidence="1">Shoot tissue taken approximately 20 cm above the soil surface</tissue>
    </source>
</reference>
<proteinExistence type="predicted"/>
<evidence type="ECO:0000313" key="1">
    <source>
        <dbReference type="EMBL" id="JAE07412.1"/>
    </source>
</evidence>
<organism evidence="1">
    <name type="scientific">Arundo donax</name>
    <name type="common">Giant reed</name>
    <name type="synonym">Donax arundinaceus</name>
    <dbReference type="NCBI Taxonomy" id="35708"/>
    <lineage>
        <taxon>Eukaryota</taxon>
        <taxon>Viridiplantae</taxon>
        <taxon>Streptophyta</taxon>
        <taxon>Embryophyta</taxon>
        <taxon>Tracheophyta</taxon>
        <taxon>Spermatophyta</taxon>
        <taxon>Magnoliopsida</taxon>
        <taxon>Liliopsida</taxon>
        <taxon>Poales</taxon>
        <taxon>Poaceae</taxon>
        <taxon>PACMAD clade</taxon>
        <taxon>Arundinoideae</taxon>
        <taxon>Arundineae</taxon>
        <taxon>Arundo</taxon>
    </lineage>
</organism>
<reference evidence="1" key="2">
    <citation type="journal article" date="2015" name="Data Brief">
        <title>Shoot transcriptome of the giant reed, Arundo donax.</title>
        <authorList>
            <person name="Barrero R.A."/>
            <person name="Guerrero F.D."/>
            <person name="Moolhuijzen P."/>
            <person name="Goolsby J.A."/>
            <person name="Tidwell J."/>
            <person name="Bellgard S.E."/>
            <person name="Bellgard M.I."/>
        </authorList>
    </citation>
    <scope>NUCLEOTIDE SEQUENCE</scope>
    <source>
        <tissue evidence="1">Shoot tissue taken approximately 20 cm above the soil surface</tissue>
    </source>
</reference>